<dbReference type="GO" id="GO:0016740">
    <property type="term" value="F:transferase activity"/>
    <property type="evidence" value="ECO:0007669"/>
    <property type="project" value="UniProtKB-KW"/>
</dbReference>
<protein>
    <recommendedName>
        <fullName evidence="5">Methyltransferase domain-containing protein</fullName>
    </recommendedName>
</protein>
<dbReference type="EMBL" id="JAJTJA010000009">
    <property type="protein sequence ID" value="KAH8693712.1"/>
    <property type="molecule type" value="Genomic_DNA"/>
</dbReference>
<evidence type="ECO:0000256" key="1">
    <source>
        <dbReference type="ARBA" id="ARBA00005179"/>
    </source>
</evidence>
<dbReference type="Gene3D" id="3.40.50.150">
    <property type="entry name" value="Vaccinia Virus protein VP39"/>
    <property type="match status" value="1"/>
</dbReference>
<name>A0AAD4PVN6_9EURO</name>
<evidence type="ECO:0000256" key="3">
    <source>
        <dbReference type="ARBA" id="ARBA00022691"/>
    </source>
</evidence>
<dbReference type="SUPFAM" id="SSF53335">
    <property type="entry name" value="S-adenosyl-L-methionine-dependent methyltransferases"/>
    <property type="match status" value="1"/>
</dbReference>
<evidence type="ECO:0000256" key="2">
    <source>
        <dbReference type="ARBA" id="ARBA00022679"/>
    </source>
</evidence>
<keyword evidence="2" id="KW-0808">Transferase</keyword>
<comment type="similarity">
    <text evidence="4">Belongs to the class I-like SAM-binding methyltransferase superfamily.</text>
</comment>
<proteinExistence type="inferred from homology"/>
<dbReference type="PANTHER" id="PTHR35897:SF1">
    <property type="entry name" value="METHYLTRANSFERASE AUSD"/>
    <property type="match status" value="1"/>
</dbReference>
<dbReference type="Pfam" id="PF13649">
    <property type="entry name" value="Methyltransf_25"/>
    <property type="match status" value="1"/>
</dbReference>
<dbReference type="GeneID" id="70241952"/>
<feature type="domain" description="Methyltransferase" evidence="5">
    <location>
        <begin position="97"/>
        <end position="197"/>
    </location>
</feature>
<keyword evidence="3" id="KW-0949">S-adenosyl-L-methionine</keyword>
<comment type="pathway">
    <text evidence="1">Secondary metabolite biosynthesis.</text>
</comment>
<keyword evidence="7" id="KW-1185">Reference proteome</keyword>
<comment type="caution">
    <text evidence="6">The sequence shown here is derived from an EMBL/GenBank/DDBJ whole genome shotgun (WGS) entry which is preliminary data.</text>
</comment>
<evidence type="ECO:0000256" key="4">
    <source>
        <dbReference type="ARBA" id="ARBA00038314"/>
    </source>
</evidence>
<sequence>MSGILEEARKYAAQNSRPPWYEHELKDLSIEARRLLEQYSGIPADEVDGHILALRDRAFDIFPYPCIGSFRFLQLSLVETIHYNEILQRVKAGEKFLDAGCCFGQELRQLAFDGAPEGNLYGTDISLDFMNLGYDLFLDKDRFKARFIAADIFDDNSDLVKELTGQIDIIYAGSFLHLFGKEDSFKVAKRLVSLLKDKPNALILGRQVGNIDPGEQREVAGEKSIFRHNEASWIEFWHQVGEETGVKWKVEASLVSGLAESTWKWHKDKNVRLLKFAVRRE</sequence>
<evidence type="ECO:0000313" key="7">
    <source>
        <dbReference type="Proteomes" id="UP001201262"/>
    </source>
</evidence>
<dbReference type="InterPro" id="IPR041698">
    <property type="entry name" value="Methyltransf_25"/>
</dbReference>
<dbReference type="Proteomes" id="UP001201262">
    <property type="component" value="Unassembled WGS sequence"/>
</dbReference>
<dbReference type="InterPro" id="IPR051654">
    <property type="entry name" value="Meroterpenoid_MTases"/>
</dbReference>
<evidence type="ECO:0000259" key="5">
    <source>
        <dbReference type="Pfam" id="PF13649"/>
    </source>
</evidence>
<gene>
    <name evidence="6" type="ORF">BGW36DRAFT_301111</name>
</gene>
<dbReference type="PANTHER" id="PTHR35897">
    <property type="entry name" value="METHYLTRANSFERASE AUSD"/>
    <property type="match status" value="1"/>
</dbReference>
<organism evidence="6 7">
    <name type="scientific">Talaromyces proteolyticus</name>
    <dbReference type="NCBI Taxonomy" id="1131652"/>
    <lineage>
        <taxon>Eukaryota</taxon>
        <taxon>Fungi</taxon>
        <taxon>Dikarya</taxon>
        <taxon>Ascomycota</taxon>
        <taxon>Pezizomycotina</taxon>
        <taxon>Eurotiomycetes</taxon>
        <taxon>Eurotiomycetidae</taxon>
        <taxon>Eurotiales</taxon>
        <taxon>Trichocomaceae</taxon>
        <taxon>Talaromyces</taxon>
        <taxon>Talaromyces sect. Bacilispori</taxon>
    </lineage>
</organism>
<dbReference type="AlphaFoldDB" id="A0AAD4PVN6"/>
<reference evidence="6" key="1">
    <citation type="submission" date="2021-12" db="EMBL/GenBank/DDBJ databases">
        <title>Convergent genome expansion in fungi linked to evolution of root-endophyte symbiosis.</title>
        <authorList>
            <consortium name="DOE Joint Genome Institute"/>
            <person name="Ke Y.-H."/>
            <person name="Bonito G."/>
            <person name="Liao H.-L."/>
            <person name="Looney B."/>
            <person name="Rojas-Flechas A."/>
            <person name="Nash J."/>
            <person name="Hameed K."/>
            <person name="Schadt C."/>
            <person name="Martin F."/>
            <person name="Crous P.W."/>
            <person name="Miettinen O."/>
            <person name="Magnuson J.K."/>
            <person name="Labbe J."/>
            <person name="Jacobson D."/>
            <person name="Doktycz M.J."/>
            <person name="Veneault-Fourrey C."/>
            <person name="Kuo A."/>
            <person name="Mondo S."/>
            <person name="Calhoun S."/>
            <person name="Riley R."/>
            <person name="Ohm R."/>
            <person name="LaButti K."/>
            <person name="Andreopoulos B."/>
            <person name="Pangilinan J."/>
            <person name="Nolan M."/>
            <person name="Tritt A."/>
            <person name="Clum A."/>
            <person name="Lipzen A."/>
            <person name="Daum C."/>
            <person name="Barry K."/>
            <person name="Grigoriev I.V."/>
            <person name="Vilgalys R."/>
        </authorList>
    </citation>
    <scope>NUCLEOTIDE SEQUENCE</scope>
    <source>
        <strain evidence="6">PMI_201</strain>
    </source>
</reference>
<dbReference type="InterPro" id="IPR029063">
    <property type="entry name" value="SAM-dependent_MTases_sf"/>
</dbReference>
<dbReference type="RefSeq" id="XP_046069382.1">
    <property type="nucleotide sequence ID" value="XM_046211665.1"/>
</dbReference>
<evidence type="ECO:0000313" key="6">
    <source>
        <dbReference type="EMBL" id="KAH8693712.1"/>
    </source>
</evidence>
<accession>A0AAD4PVN6</accession>